<evidence type="ECO:0000313" key="1">
    <source>
        <dbReference type="EMBL" id="KXT15636.1"/>
    </source>
</evidence>
<dbReference type="Proteomes" id="UP000073492">
    <property type="component" value="Unassembled WGS sequence"/>
</dbReference>
<evidence type="ECO:0008006" key="3">
    <source>
        <dbReference type="Google" id="ProtNLM"/>
    </source>
</evidence>
<dbReference type="InterPro" id="IPR011990">
    <property type="entry name" value="TPR-like_helical_dom_sf"/>
</dbReference>
<dbReference type="InterPro" id="IPR053137">
    <property type="entry name" value="NLR-like"/>
</dbReference>
<dbReference type="Gene3D" id="1.25.40.10">
    <property type="entry name" value="Tetratricopeptide repeat domain"/>
    <property type="match status" value="2"/>
</dbReference>
<accession>A0A139IM61</accession>
<dbReference type="OrthoDB" id="626167at2759"/>
<protein>
    <recommendedName>
        <fullName evidence="3">MalT-like TPR region domain-containing protein</fullName>
    </recommendedName>
</protein>
<sequence>MAHALCSSAARGFPLRENSRAFGPEHWQTISFYDDLGGVYFADSRFDKAEEMYKCALHGREKALGPMHPLTHDVAFHLGRLYHYLNQSQAVEEMYSRAFHGRDLHFGLKSRLTQKTLQSLGTLYIEDANYQHAERLNLTTQSQAVREIREARLIDIVCYSEAETMYKQVIRGYQKAVGMKHGDTLMAERHFALFLANSGRLLSALQMFLTCKEHYELFHPDDDEPHCKDEIETVGTRGSFLKNLMNNSVLRGPERPSNYRHCAESLGHDKPFRECSLGCRQVIRTRSLLKPSPMQN</sequence>
<keyword evidence="2" id="KW-1185">Reference proteome</keyword>
<reference evidence="1 2" key="1">
    <citation type="submission" date="2015-07" db="EMBL/GenBank/DDBJ databases">
        <title>Comparative genomics of the Sigatoka disease complex on banana suggests a link between parallel evolutionary changes in Pseudocercospora fijiensis and Pseudocercospora eumusae and increased virulence on the banana host.</title>
        <authorList>
            <person name="Chang T.-C."/>
            <person name="Salvucci A."/>
            <person name="Crous P.W."/>
            <person name="Stergiopoulos I."/>
        </authorList>
    </citation>
    <scope>NUCLEOTIDE SEQUENCE [LARGE SCALE GENOMIC DNA]</scope>
    <source>
        <strain evidence="1 2">CBS 116634</strain>
    </source>
</reference>
<organism evidence="1 2">
    <name type="scientific">Pseudocercospora musae</name>
    <dbReference type="NCBI Taxonomy" id="113226"/>
    <lineage>
        <taxon>Eukaryota</taxon>
        <taxon>Fungi</taxon>
        <taxon>Dikarya</taxon>
        <taxon>Ascomycota</taxon>
        <taxon>Pezizomycotina</taxon>
        <taxon>Dothideomycetes</taxon>
        <taxon>Dothideomycetidae</taxon>
        <taxon>Mycosphaerellales</taxon>
        <taxon>Mycosphaerellaceae</taxon>
        <taxon>Pseudocercospora</taxon>
    </lineage>
</organism>
<dbReference type="SUPFAM" id="SSF48452">
    <property type="entry name" value="TPR-like"/>
    <property type="match status" value="1"/>
</dbReference>
<dbReference type="STRING" id="113226.A0A139IM61"/>
<gene>
    <name evidence="1" type="ORF">AC579_5829</name>
</gene>
<proteinExistence type="predicted"/>
<dbReference type="EMBL" id="LFZO01000054">
    <property type="protein sequence ID" value="KXT15636.1"/>
    <property type="molecule type" value="Genomic_DNA"/>
</dbReference>
<name>A0A139IM61_9PEZI</name>
<evidence type="ECO:0000313" key="2">
    <source>
        <dbReference type="Proteomes" id="UP000073492"/>
    </source>
</evidence>
<comment type="caution">
    <text evidence="1">The sequence shown here is derived from an EMBL/GenBank/DDBJ whole genome shotgun (WGS) entry which is preliminary data.</text>
</comment>
<dbReference type="Pfam" id="PF13424">
    <property type="entry name" value="TPR_12"/>
    <property type="match status" value="1"/>
</dbReference>
<dbReference type="PANTHER" id="PTHR46082:SF6">
    <property type="entry name" value="AAA+ ATPASE DOMAIN-CONTAINING PROTEIN-RELATED"/>
    <property type="match status" value="1"/>
</dbReference>
<dbReference type="PANTHER" id="PTHR46082">
    <property type="entry name" value="ATP/GTP-BINDING PROTEIN-RELATED"/>
    <property type="match status" value="1"/>
</dbReference>
<dbReference type="AlphaFoldDB" id="A0A139IM61"/>